<accession>W7QNM5</accession>
<dbReference type="Proteomes" id="UP000019276">
    <property type="component" value="Unassembled WGS sequence"/>
</dbReference>
<name>W7QNM5_9ALTE</name>
<dbReference type="OrthoDB" id="6894792at2"/>
<dbReference type="PANTHER" id="PTHR38031:SF1">
    <property type="entry name" value="SULFUR CARRIER PROTEIN CYSO"/>
    <property type="match status" value="1"/>
</dbReference>
<dbReference type="AlphaFoldDB" id="W7QNM5"/>
<dbReference type="InterPro" id="IPR012675">
    <property type="entry name" value="Beta-grasp_dom_sf"/>
</dbReference>
<dbReference type="eggNOG" id="COG1977">
    <property type="taxonomic scope" value="Bacteria"/>
</dbReference>
<dbReference type="PANTHER" id="PTHR38031">
    <property type="entry name" value="SULFUR CARRIER PROTEIN SLR0821-RELATED"/>
    <property type="match status" value="1"/>
</dbReference>
<dbReference type="InterPro" id="IPR052045">
    <property type="entry name" value="Sulfur_Carrier/Prot_Modifier"/>
</dbReference>
<sequence length="92" mass="10364">MPKVKITSNLHRFFPILADDNLNLAGQSVSEVIQNIEKLAPGFTNYIMDERGAVRRHVVICIDEEFIVDRKNLSDKITEANTLYVFQALTGG</sequence>
<comment type="caution">
    <text evidence="1">The sequence shown here is derived from an EMBL/GenBank/DDBJ whole genome shotgun (WGS) entry which is preliminary data.</text>
</comment>
<proteinExistence type="predicted"/>
<reference evidence="1 2" key="1">
    <citation type="journal article" date="2014" name="Genome Announc.">
        <title>Draft Genome Sequence of the Agar-Degrading Bacterium Catenovulum sp. Strain DS-2, Isolated from Intestines of Haliotis diversicolor.</title>
        <authorList>
            <person name="Shan D."/>
            <person name="Li X."/>
            <person name="Gu Z."/>
            <person name="Wei G."/>
            <person name="Gao Z."/>
            <person name="Shao Z."/>
        </authorList>
    </citation>
    <scope>NUCLEOTIDE SEQUENCE [LARGE SCALE GENOMIC DNA]</scope>
    <source>
        <strain evidence="1 2">DS-2</strain>
    </source>
</reference>
<evidence type="ECO:0000313" key="2">
    <source>
        <dbReference type="Proteomes" id="UP000019276"/>
    </source>
</evidence>
<evidence type="ECO:0000313" key="1">
    <source>
        <dbReference type="EMBL" id="EWH09528.1"/>
    </source>
</evidence>
<gene>
    <name evidence="1" type="ORF">DS2_11873</name>
</gene>
<evidence type="ECO:0008006" key="3">
    <source>
        <dbReference type="Google" id="ProtNLM"/>
    </source>
</evidence>
<dbReference type="EMBL" id="ARZY01000022">
    <property type="protein sequence ID" value="EWH09528.1"/>
    <property type="molecule type" value="Genomic_DNA"/>
</dbReference>
<dbReference type="Gene3D" id="3.10.20.30">
    <property type="match status" value="1"/>
</dbReference>
<dbReference type="STRING" id="1328313.DS2_11873"/>
<organism evidence="1 2">
    <name type="scientific">Catenovulum agarivorans DS-2</name>
    <dbReference type="NCBI Taxonomy" id="1328313"/>
    <lineage>
        <taxon>Bacteria</taxon>
        <taxon>Pseudomonadati</taxon>
        <taxon>Pseudomonadota</taxon>
        <taxon>Gammaproteobacteria</taxon>
        <taxon>Alteromonadales</taxon>
        <taxon>Alteromonadaceae</taxon>
        <taxon>Catenovulum</taxon>
    </lineage>
</organism>
<dbReference type="SUPFAM" id="SSF54285">
    <property type="entry name" value="MoaD/ThiS"/>
    <property type="match status" value="1"/>
</dbReference>
<keyword evidence="2" id="KW-1185">Reference proteome</keyword>
<dbReference type="RefSeq" id="WP_035015025.1">
    <property type="nucleotide sequence ID" value="NZ_ARZY01000022.1"/>
</dbReference>
<protein>
    <recommendedName>
        <fullName evidence="3">MoaD/ThiS family protein</fullName>
    </recommendedName>
</protein>
<dbReference type="InterPro" id="IPR016155">
    <property type="entry name" value="Mopterin_synth/thiamin_S_b"/>
</dbReference>